<dbReference type="PANTHER" id="PTHR28290">
    <property type="entry name" value="ENHANCER OF TRANSLATION TERMINATION 1"/>
    <property type="match status" value="1"/>
</dbReference>
<protein>
    <submittedName>
        <fullName evidence="9">Negative regulator of Ofd1, Nro1</fullName>
    </submittedName>
</protein>
<evidence type="ECO:0000256" key="4">
    <source>
        <dbReference type="ARBA" id="ARBA00023015"/>
    </source>
</evidence>
<dbReference type="KEGG" id="som:SOMG_04547"/>
<comment type="similarity">
    <text evidence="2">Belongs to the ETT1 family.</text>
</comment>
<dbReference type="GO" id="GO:2000640">
    <property type="term" value="P:positive regulation of SREBP signaling pathway"/>
    <property type="evidence" value="ECO:0007669"/>
    <property type="project" value="TreeGrafter"/>
</dbReference>
<accession>A0AAE9WID0</accession>
<dbReference type="InterPro" id="IPR055243">
    <property type="entry name" value="Nro1_C"/>
</dbReference>
<evidence type="ECO:0000256" key="3">
    <source>
        <dbReference type="ARBA" id="ARBA00022845"/>
    </source>
</evidence>
<evidence type="ECO:0000313" key="10">
    <source>
        <dbReference type="Proteomes" id="UP001212411"/>
    </source>
</evidence>
<evidence type="ECO:0000256" key="2">
    <source>
        <dbReference type="ARBA" id="ARBA00007273"/>
    </source>
</evidence>
<dbReference type="RefSeq" id="XP_056039131.1">
    <property type="nucleotide sequence ID" value="XM_056183330.1"/>
</dbReference>
<dbReference type="EMBL" id="CP115613">
    <property type="protein sequence ID" value="WBW74888.1"/>
    <property type="molecule type" value="Genomic_DNA"/>
</dbReference>
<evidence type="ECO:0000256" key="5">
    <source>
        <dbReference type="ARBA" id="ARBA00023163"/>
    </source>
</evidence>
<sequence>MIGNRPQGLRAAASQKKQQIEKQRQEAAANGSGSSELGNGDVNKAEGDEDETMLVYTEDDNMDQLWGLYETSREKLESGDIEGSINLVFGTIHEADRILRNTEDYSSLPKDFHAAYSMALLAVSELYEPAKGRLKETNDEESFIDAAIERAQLGLEASGDQSRLYLAFGRAYLEKVRMTLWKQDDQQNPSDQSVIVQIVNPYIELALQYLRPLLSVEPFDDLTPDSLRPLYVLSSYMFQFGSQFPENSLLDVHSVIIGLWEKCSAFPDSPLPVRLATKEAVLASHTSFAEYYIDLMDSNEENAERWAVKASEWLSRSVDAWNEIYALDDSAERLLKLADIKMDLAQITEQESSQDEYLQAAYTALEDAQKAGVQLSPDYLEFLEAYSSA</sequence>
<reference evidence="9 10" key="1">
    <citation type="journal article" date="2023" name="G3 (Bethesda)">
        <title>A high-quality reference genome for the fission yeast Schizosaccharomyces osmophilus.</title>
        <authorList>
            <person name="Jia G.S."/>
            <person name="Zhang W.C."/>
            <person name="Liang Y."/>
            <person name="Liu X.H."/>
            <person name="Rhind N."/>
            <person name="Pidoux A."/>
            <person name="Brysch-Herzberg M."/>
            <person name="Du L.L."/>
        </authorList>
    </citation>
    <scope>NUCLEOTIDE SEQUENCE [LARGE SCALE GENOMIC DNA]</scope>
    <source>
        <strain evidence="9 10">CBS 15793</strain>
    </source>
</reference>
<gene>
    <name evidence="9" type="primary">nro1</name>
    <name evidence="9" type="ORF">SOMG_04547</name>
</gene>
<feature type="region of interest" description="Disordered" evidence="7">
    <location>
        <begin position="1"/>
        <end position="45"/>
    </location>
</feature>
<dbReference type="Pfam" id="PF12753">
    <property type="entry name" value="Nro1"/>
    <property type="match status" value="1"/>
</dbReference>
<dbReference type="GeneID" id="80878019"/>
<name>A0AAE9WID0_9SCHI</name>
<keyword evidence="10" id="KW-1185">Reference proteome</keyword>
<evidence type="ECO:0000256" key="7">
    <source>
        <dbReference type="SAM" id="MobiDB-lite"/>
    </source>
</evidence>
<evidence type="ECO:0000313" key="9">
    <source>
        <dbReference type="EMBL" id="WBW74888.1"/>
    </source>
</evidence>
<dbReference type="PANTHER" id="PTHR28290:SF1">
    <property type="entry name" value="ENHANCER OF TRANSLATION TERMINATION 1"/>
    <property type="match status" value="1"/>
</dbReference>
<dbReference type="GO" id="GO:0005634">
    <property type="term" value="C:nucleus"/>
    <property type="evidence" value="ECO:0007669"/>
    <property type="project" value="UniProtKB-SubCell"/>
</dbReference>
<comment type="subcellular location">
    <subcellularLocation>
        <location evidence="1">Nucleus</location>
    </subcellularLocation>
</comment>
<organism evidence="9 10">
    <name type="scientific">Schizosaccharomyces osmophilus</name>
    <dbReference type="NCBI Taxonomy" id="2545709"/>
    <lineage>
        <taxon>Eukaryota</taxon>
        <taxon>Fungi</taxon>
        <taxon>Dikarya</taxon>
        <taxon>Ascomycota</taxon>
        <taxon>Taphrinomycotina</taxon>
        <taxon>Schizosaccharomycetes</taxon>
        <taxon>Schizosaccharomycetales</taxon>
        <taxon>Schizosaccharomycetaceae</taxon>
        <taxon>Schizosaccharomyces</taxon>
    </lineage>
</organism>
<dbReference type="Pfam" id="PF22329">
    <property type="entry name" value="Nro1_C"/>
    <property type="match status" value="1"/>
</dbReference>
<dbReference type="AlphaFoldDB" id="A0AAE9WID0"/>
<dbReference type="GO" id="GO:0006417">
    <property type="term" value="P:regulation of translation"/>
    <property type="evidence" value="ECO:0007669"/>
    <property type="project" value="UniProtKB-KW"/>
</dbReference>
<keyword evidence="5" id="KW-0804">Transcription</keyword>
<keyword evidence="6" id="KW-0539">Nucleus</keyword>
<keyword evidence="4" id="KW-0805">Transcription regulation</keyword>
<feature type="domain" description="Negative regulator of ofd1 C-terminal" evidence="8">
    <location>
        <begin position="246"/>
        <end position="386"/>
    </location>
</feature>
<keyword evidence="3" id="KW-0810">Translation regulation</keyword>
<dbReference type="SMR" id="A0AAE9WID0"/>
<dbReference type="InterPro" id="IPR024318">
    <property type="entry name" value="Nro1/ETT1"/>
</dbReference>
<evidence type="ECO:0000256" key="1">
    <source>
        <dbReference type="ARBA" id="ARBA00004123"/>
    </source>
</evidence>
<evidence type="ECO:0000256" key="6">
    <source>
        <dbReference type="ARBA" id="ARBA00023242"/>
    </source>
</evidence>
<dbReference type="Proteomes" id="UP001212411">
    <property type="component" value="Chromosome 3"/>
</dbReference>
<evidence type="ECO:0000259" key="8">
    <source>
        <dbReference type="Pfam" id="PF22329"/>
    </source>
</evidence>
<proteinExistence type="inferred from homology"/>